<dbReference type="SUPFAM" id="SSF53474">
    <property type="entry name" value="alpha/beta-Hydrolases"/>
    <property type="match status" value="1"/>
</dbReference>
<dbReference type="OrthoDB" id="77878at2759"/>
<evidence type="ECO:0000313" key="3">
    <source>
        <dbReference type="WBParaSite" id="EVEC_0000206701-mRNA-1"/>
    </source>
</evidence>
<reference evidence="1 2" key="2">
    <citation type="submission" date="2018-10" db="EMBL/GenBank/DDBJ databases">
        <authorList>
            <consortium name="Pathogen Informatics"/>
        </authorList>
    </citation>
    <scope>NUCLEOTIDE SEQUENCE [LARGE SCALE GENOMIC DNA]</scope>
</reference>
<name>A0A0N4UX26_ENTVE</name>
<dbReference type="InterPro" id="IPR008547">
    <property type="entry name" value="DUF829_TMEM53"/>
</dbReference>
<dbReference type="AlphaFoldDB" id="A0A0N4UX26"/>
<dbReference type="Pfam" id="PF05705">
    <property type="entry name" value="DUF829"/>
    <property type="match status" value="1"/>
</dbReference>
<sequence>MERSRIIIETGQQPDTYLAILFGWAGCKDRYLSKYSEIYKDAGFTVLRYTPDIRKVRSYSSFEKFAHKVYQECLHNSNFSMILCHVFSMNGASTFSCLWEVLGKVDDGKAIKKKIKGVIFDSSPAFTTPWQFAVAVSLALLPATKLGIMMRGIYRICFSGVFFFFNLRVRLKACWETNAWEKNYSYYHLCATEDLPKKQLFIYSKSDNICLWRSIEKFIEKQKLLGVDATKLMFEDSRHCEHFRLYRNEYVTSCMQFFKSLADTDVHLDNPQPPLRSESISI</sequence>
<organism evidence="3">
    <name type="scientific">Enterobius vermicularis</name>
    <name type="common">Human pinworm</name>
    <dbReference type="NCBI Taxonomy" id="51028"/>
    <lineage>
        <taxon>Eukaryota</taxon>
        <taxon>Metazoa</taxon>
        <taxon>Ecdysozoa</taxon>
        <taxon>Nematoda</taxon>
        <taxon>Chromadorea</taxon>
        <taxon>Rhabditida</taxon>
        <taxon>Spirurina</taxon>
        <taxon>Oxyuridomorpha</taxon>
        <taxon>Oxyuroidea</taxon>
        <taxon>Oxyuridae</taxon>
        <taxon>Enterobius</taxon>
    </lineage>
</organism>
<dbReference type="PROSITE" id="PS51257">
    <property type="entry name" value="PROKAR_LIPOPROTEIN"/>
    <property type="match status" value="1"/>
</dbReference>
<evidence type="ECO:0000313" key="2">
    <source>
        <dbReference type="Proteomes" id="UP000274131"/>
    </source>
</evidence>
<dbReference type="PANTHER" id="PTHR12265:SF41">
    <property type="entry name" value="TRANSMEMBRANE PROTEIN 53"/>
    <property type="match status" value="1"/>
</dbReference>
<dbReference type="WBParaSite" id="EVEC_0000206701-mRNA-1">
    <property type="protein sequence ID" value="EVEC_0000206701-mRNA-1"/>
    <property type="gene ID" value="EVEC_0000206701"/>
</dbReference>
<dbReference type="PANTHER" id="PTHR12265">
    <property type="entry name" value="TRANSMEMBRANE PROTEIN 53"/>
    <property type="match status" value="1"/>
</dbReference>
<dbReference type="InterPro" id="IPR029058">
    <property type="entry name" value="AB_hydrolase_fold"/>
</dbReference>
<dbReference type="Proteomes" id="UP000274131">
    <property type="component" value="Unassembled WGS sequence"/>
</dbReference>
<accession>A0A0N4UX26</accession>
<protein>
    <submittedName>
        <fullName evidence="3">Transmembrane protein 53</fullName>
    </submittedName>
</protein>
<dbReference type="EMBL" id="UXUI01007265">
    <property type="protein sequence ID" value="VDD86632.1"/>
    <property type="molecule type" value="Genomic_DNA"/>
</dbReference>
<reference evidence="3" key="1">
    <citation type="submission" date="2017-02" db="UniProtKB">
        <authorList>
            <consortium name="WormBaseParasite"/>
        </authorList>
    </citation>
    <scope>IDENTIFICATION</scope>
</reference>
<evidence type="ECO:0000313" key="1">
    <source>
        <dbReference type="EMBL" id="VDD86632.1"/>
    </source>
</evidence>
<proteinExistence type="predicted"/>
<gene>
    <name evidence="1" type="ORF">EVEC_LOCUS1775</name>
</gene>
<keyword evidence="2" id="KW-1185">Reference proteome</keyword>